<keyword evidence="2" id="KW-0808">Transferase</keyword>
<feature type="domain" description="N-acetyltransferase" evidence="1">
    <location>
        <begin position="101"/>
        <end position="253"/>
    </location>
</feature>
<dbReference type="GO" id="GO:0016747">
    <property type="term" value="F:acyltransferase activity, transferring groups other than amino-acyl groups"/>
    <property type="evidence" value="ECO:0007669"/>
    <property type="project" value="InterPro"/>
</dbReference>
<name>A0A6G9YAR3_9NOCA</name>
<dbReference type="Proteomes" id="UP000503540">
    <property type="component" value="Chromosome"/>
</dbReference>
<dbReference type="RefSeq" id="WP_167473162.1">
    <property type="nucleotide sequence ID" value="NZ_CP046172.1"/>
</dbReference>
<evidence type="ECO:0000259" key="1">
    <source>
        <dbReference type="PROSITE" id="PS51186"/>
    </source>
</evidence>
<dbReference type="PROSITE" id="PS51186">
    <property type="entry name" value="GNAT"/>
    <property type="match status" value="1"/>
</dbReference>
<keyword evidence="3" id="KW-1185">Reference proteome</keyword>
<organism evidence="2 3">
    <name type="scientific">Nocardia arthritidis</name>
    <dbReference type="NCBI Taxonomy" id="228602"/>
    <lineage>
        <taxon>Bacteria</taxon>
        <taxon>Bacillati</taxon>
        <taxon>Actinomycetota</taxon>
        <taxon>Actinomycetes</taxon>
        <taxon>Mycobacteriales</taxon>
        <taxon>Nocardiaceae</taxon>
        <taxon>Nocardia</taxon>
    </lineage>
</organism>
<accession>A0A6G9YAR3</accession>
<gene>
    <name evidence="2" type="ORF">F5544_11260</name>
</gene>
<dbReference type="InterPro" id="IPR016181">
    <property type="entry name" value="Acyl_CoA_acyltransferase"/>
</dbReference>
<protein>
    <submittedName>
        <fullName evidence="2">GNAT family N-acetyltransferase</fullName>
    </submittedName>
</protein>
<dbReference type="CDD" id="cd04301">
    <property type="entry name" value="NAT_SF"/>
    <property type="match status" value="1"/>
</dbReference>
<dbReference type="Gene3D" id="3.40.630.30">
    <property type="match status" value="1"/>
</dbReference>
<dbReference type="InterPro" id="IPR000182">
    <property type="entry name" value="GNAT_dom"/>
</dbReference>
<dbReference type="EMBL" id="CP046172">
    <property type="protein sequence ID" value="QIS10146.1"/>
    <property type="molecule type" value="Genomic_DNA"/>
</dbReference>
<proteinExistence type="predicted"/>
<evidence type="ECO:0000313" key="2">
    <source>
        <dbReference type="EMBL" id="QIS10146.1"/>
    </source>
</evidence>
<sequence>MIEPERDIETIFDSRGTALAHYEPGRRGDRQWAEDLRWADPGDQSAVTPILRALPGWGATTDADLGAALLNAGAHRVRLFHTYTRDLTGMAPIEPELPSGLRPVPASEVAPAALQDAFSAAYPSAHPDHDVDGLQTLAALYDGSLMGPLLPCSTVAWDGRRAVAAVLVQDTGGEPPLEGAWISDVFRRPGPDHAGLGALLLRVVLARAASSGIAALGLSVTDGNPARIVYERIGFHHTASWIDLIFPASQPTT</sequence>
<dbReference type="SUPFAM" id="SSF55729">
    <property type="entry name" value="Acyl-CoA N-acyltransferases (Nat)"/>
    <property type="match status" value="1"/>
</dbReference>
<reference evidence="2 3" key="1">
    <citation type="journal article" date="2019" name="ACS Chem. Biol.">
        <title>Identification and Mobilization of a Cryptic Antibiotic Biosynthesis Gene Locus from a Human-Pathogenic Nocardia Isolate.</title>
        <authorList>
            <person name="Herisse M."/>
            <person name="Ishida K."/>
            <person name="Porter J.L."/>
            <person name="Howden B."/>
            <person name="Hertweck C."/>
            <person name="Stinear T.P."/>
            <person name="Pidot S.J."/>
        </authorList>
    </citation>
    <scope>NUCLEOTIDE SEQUENCE [LARGE SCALE GENOMIC DNA]</scope>
    <source>
        <strain evidence="2 3">AUSMDU00012717</strain>
    </source>
</reference>
<dbReference type="KEGG" id="nah:F5544_11260"/>
<evidence type="ECO:0000313" key="3">
    <source>
        <dbReference type="Proteomes" id="UP000503540"/>
    </source>
</evidence>
<dbReference type="AlphaFoldDB" id="A0A6G9YAR3"/>